<proteinExistence type="inferred from homology"/>
<feature type="transmembrane region" description="Helical" evidence="7">
    <location>
        <begin position="213"/>
        <end position="231"/>
    </location>
</feature>
<dbReference type="GO" id="GO:0005509">
    <property type="term" value="F:calcium ion binding"/>
    <property type="evidence" value="ECO:0007669"/>
    <property type="project" value="InterPro"/>
</dbReference>
<sequence length="749" mass="85182">MASPDSKEIAEEITLEVPGGHLARAVEDAIGTDIDTTTVRRGHHEDEKEDSAALPEDGGPTKAIPEARGSKAIGFSDDIDFNWDDMDEELEMVQLQRRRSEDDMEDEVDDELEEDDSCFPLWNRLSTMGRWLFLDLVALLIFIPFYTIAKYGSNDNVIIASVALSAWASFIMVTIVCLNAIRLTIWGLIELWKRTSSRLRQVQRTQLIESLQKWLTMALWTILNYGLWIWILRTQVCPDTHDCFSNPVSSFFIGIMVSSIAFLIKRYLFQSFVRSFHKEAYERRVNKLRFAEFVLDTLREARKKHEKSRTTVARLPTFTLSSLTRSRDSESDDGISPFTLAARAVQAEGVDLMEHTAHIGADKPPEVKGSASDAAHDGKTEASGRNLTAPGFLQQLGEAISLSKASIEHNYVLRGRTLQATTTSPNTTSKAPRGLHSQAHDPQSRRGDDLRKEATDLARKTFGWLCRKDRKEIELDDFLPHFSKFATARKAFNLFDRNASGGVSKREMRFIVIEIFEEQRDLNKSIEDMHKALTKLNLVLTIITVFLLFWVWLVIYGVDLASVFVTLTSLLVLSTYVVGGTLTKAFSCIVFLFVTHPYDVGDIIQIQGVEGSFIVEEMDILTTTFRQLDGMLLMVSNVVISDYFISNIRRSSPMTQFIHLEVPINTDVDLILELKRRMTEWVTQEKSDFVSFDLYITEMASEKYSMHVTISVKHRDNWQDVQKRNQRQTKVLTQLKHTLEDMGISSVEG</sequence>
<feature type="transmembrane region" description="Helical" evidence="7">
    <location>
        <begin position="251"/>
        <end position="269"/>
    </location>
</feature>
<dbReference type="InterPro" id="IPR006685">
    <property type="entry name" value="MscS_channel_2nd"/>
</dbReference>
<accession>A0A139A121</accession>
<evidence type="ECO:0000313" key="10">
    <source>
        <dbReference type="Proteomes" id="UP000070544"/>
    </source>
</evidence>
<dbReference type="Pfam" id="PF00924">
    <property type="entry name" value="MS_channel_2nd"/>
    <property type="match status" value="1"/>
</dbReference>
<dbReference type="Gene3D" id="1.10.238.10">
    <property type="entry name" value="EF-hand"/>
    <property type="match status" value="1"/>
</dbReference>
<comment type="subcellular location">
    <subcellularLocation>
        <location evidence="1">Membrane</location>
        <topology evidence="1">Multi-pass membrane protein</topology>
    </subcellularLocation>
</comment>
<dbReference type="GO" id="GO:0005886">
    <property type="term" value="C:plasma membrane"/>
    <property type="evidence" value="ECO:0007669"/>
    <property type="project" value="TreeGrafter"/>
</dbReference>
<dbReference type="InterPro" id="IPR011992">
    <property type="entry name" value="EF-hand-dom_pair"/>
</dbReference>
<feature type="domain" description="EF-hand" evidence="8">
    <location>
        <begin position="483"/>
        <end position="518"/>
    </location>
</feature>
<dbReference type="PANTHER" id="PTHR31618:SF1">
    <property type="entry name" value="EF-HAND DOMAIN-CONTAINING PROTEIN"/>
    <property type="match status" value="1"/>
</dbReference>
<dbReference type="SUPFAM" id="SSF47473">
    <property type="entry name" value="EF-hand"/>
    <property type="match status" value="1"/>
</dbReference>
<dbReference type="OMA" id="PQMSESF"/>
<keyword evidence="3 7" id="KW-0812">Transmembrane</keyword>
<dbReference type="SUPFAM" id="SSF50182">
    <property type="entry name" value="Sm-like ribonucleoproteins"/>
    <property type="match status" value="1"/>
</dbReference>
<dbReference type="PANTHER" id="PTHR31618">
    <property type="entry name" value="MECHANOSENSITIVE ION CHANNEL PROTEIN 5"/>
    <property type="match status" value="1"/>
</dbReference>
<organism evidence="9 10">
    <name type="scientific">Gonapodya prolifera (strain JEL478)</name>
    <name type="common">Monoblepharis prolifera</name>
    <dbReference type="NCBI Taxonomy" id="1344416"/>
    <lineage>
        <taxon>Eukaryota</taxon>
        <taxon>Fungi</taxon>
        <taxon>Fungi incertae sedis</taxon>
        <taxon>Chytridiomycota</taxon>
        <taxon>Chytridiomycota incertae sedis</taxon>
        <taxon>Monoblepharidomycetes</taxon>
        <taxon>Monoblepharidales</taxon>
        <taxon>Gonapodyaceae</taxon>
        <taxon>Gonapodya</taxon>
    </lineage>
</organism>
<dbReference type="InterPro" id="IPR023408">
    <property type="entry name" value="MscS_beta-dom_sf"/>
</dbReference>
<evidence type="ECO:0000256" key="6">
    <source>
        <dbReference type="SAM" id="MobiDB-lite"/>
    </source>
</evidence>
<evidence type="ECO:0000259" key="8">
    <source>
        <dbReference type="PROSITE" id="PS50222"/>
    </source>
</evidence>
<feature type="transmembrane region" description="Helical" evidence="7">
    <location>
        <begin position="538"/>
        <end position="558"/>
    </location>
</feature>
<dbReference type="InterPro" id="IPR016688">
    <property type="entry name" value="MscS-like_plants/fungi"/>
</dbReference>
<dbReference type="AlphaFoldDB" id="A0A139A121"/>
<protein>
    <recommendedName>
        <fullName evidence="8">EF-hand domain-containing protein</fullName>
    </recommendedName>
</protein>
<feature type="compositionally biased region" description="Polar residues" evidence="6">
    <location>
        <begin position="418"/>
        <end position="430"/>
    </location>
</feature>
<feature type="region of interest" description="Disordered" evidence="6">
    <location>
        <begin position="33"/>
        <end position="66"/>
    </location>
</feature>
<evidence type="ECO:0000313" key="9">
    <source>
        <dbReference type="EMBL" id="KXS10469.1"/>
    </source>
</evidence>
<feature type="region of interest" description="Disordered" evidence="6">
    <location>
        <begin position="358"/>
        <end position="387"/>
    </location>
</feature>
<dbReference type="Gene3D" id="2.30.30.60">
    <property type="match status" value="1"/>
</dbReference>
<feature type="transmembrane region" description="Helical" evidence="7">
    <location>
        <begin position="131"/>
        <end position="149"/>
    </location>
</feature>
<reference evidence="9 10" key="1">
    <citation type="journal article" date="2015" name="Genome Biol. Evol.">
        <title>Phylogenomic analyses indicate that early fungi evolved digesting cell walls of algal ancestors of land plants.</title>
        <authorList>
            <person name="Chang Y."/>
            <person name="Wang S."/>
            <person name="Sekimoto S."/>
            <person name="Aerts A.L."/>
            <person name="Choi C."/>
            <person name="Clum A."/>
            <person name="LaButti K.M."/>
            <person name="Lindquist E.A."/>
            <person name="Yee Ngan C."/>
            <person name="Ohm R.A."/>
            <person name="Salamov A.A."/>
            <person name="Grigoriev I.V."/>
            <person name="Spatafora J.W."/>
            <person name="Berbee M.L."/>
        </authorList>
    </citation>
    <scope>NUCLEOTIDE SEQUENCE [LARGE SCALE GENOMIC DNA]</scope>
    <source>
        <strain evidence="9 10">JEL478</strain>
    </source>
</reference>
<feature type="transmembrane region" description="Helical" evidence="7">
    <location>
        <begin position="169"/>
        <end position="192"/>
    </location>
</feature>
<dbReference type="GO" id="GO:0008381">
    <property type="term" value="F:mechanosensitive monoatomic ion channel activity"/>
    <property type="evidence" value="ECO:0007669"/>
    <property type="project" value="TreeGrafter"/>
</dbReference>
<evidence type="ECO:0000256" key="1">
    <source>
        <dbReference type="ARBA" id="ARBA00004141"/>
    </source>
</evidence>
<dbReference type="GO" id="GO:0006820">
    <property type="term" value="P:monoatomic anion transport"/>
    <property type="evidence" value="ECO:0007669"/>
    <property type="project" value="TreeGrafter"/>
</dbReference>
<dbReference type="InterPro" id="IPR002048">
    <property type="entry name" value="EF_hand_dom"/>
</dbReference>
<keyword evidence="10" id="KW-1185">Reference proteome</keyword>
<feature type="region of interest" description="Disordered" evidence="6">
    <location>
        <begin position="418"/>
        <end position="450"/>
    </location>
</feature>
<dbReference type="PROSITE" id="PS50222">
    <property type="entry name" value="EF_HAND_2"/>
    <property type="match status" value="1"/>
</dbReference>
<evidence type="ECO:0000256" key="4">
    <source>
        <dbReference type="ARBA" id="ARBA00022989"/>
    </source>
</evidence>
<gene>
    <name evidence="9" type="ORF">M427DRAFT_476970</name>
</gene>
<dbReference type="Proteomes" id="UP000070544">
    <property type="component" value="Unassembled WGS sequence"/>
</dbReference>
<dbReference type="OrthoDB" id="544685at2759"/>
<comment type="similarity">
    <text evidence="2">Belongs to the MscS (TC 1.A.23) family.</text>
</comment>
<evidence type="ECO:0000256" key="3">
    <source>
        <dbReference type="ARBA" id="ARBA00022692"/>
    </source>
</evidence>
<feature type="transmembrane region" description="Helical" evidence="7">
    <location>
        <begin position="570"/>
        <end position="594"/>
    </location>
</feature>
<keyword evidence="5 7" id="KW-0472">Membrane</keyword>
<evidence type="ECO:0000256" key="5">
    <source>
        <dbReference type="ARBA" id="ARBA00023136"/>
    </source>
</evidence>
<feature type="compositionally biased region" description="Basic and acidic residues" evidence="6">
    <location>
        <begin position="438"/>
        <end position="450"/>
    </location>
</feature>
<name>A0A139A121_GONPJ</name>
<keyword evidence="4 7" id="KW-1133">Transmembrane helix</keyword>
<dbReference type="InterPro" id="IPR010920">
    <property type="entry name" value="LSM_dom_sf"/>
</dbReference>
<evidence type="ECO:0000256" key="2">
    <source>
        <dbReference type="ARBA" id="ARBA00008017"/>
    </source>
</evidence>
<dbReference type="EMBL" id="KQ965821">
    <property type="protein sequence ID" value="KXS10469.1"/>
    <property type="molecule type" value="Genomic_DNA"/>
</dbReference>
<evidence type="ECO:0000256" key="7">
    <source>
        <dbReference type="SAM" id="Phobius"/>
    </source>
</evidence>